<dbReference type="PROSITE" id="PS00507">
    <property type="entry name" value="NI_HGENASE_L_1"/>
    <property type="match status" value="1"/>
</dbReference>
<dbReference type="InterPro" id="IPR029014">
    <property type="entry name" value="NiFe-Hase_large"/>
</dbReference>
<feature type="binding site" evidence="8">
    <location>
        <position position="62"/>
    </location>
    <ligand>
        <name>Mg(2+)</name>
        <dbReference type="ChEBI" id="CHEBI:18420"/>
    </ligand>
</feature>
<dbReference type="InterPro" id="IPR018194">
    <property type="entry name" value="Ni-dep_hyd_lsu_Ni_BS"/>
</dbReference>
<gene>
    <name evidence="10" type="ORF">SAMN02746091_00734</name>
</gene>
<dbReference type="GO" id="GO:0008901">
    <property type="term" value="F:ferredoxin hydrogenase activity"/>
    <property type="evidence" value="ECO:0007669"/>
    <property type="project" value="InterPro"/>
</dbReference>
<comment type="subunit">
    <text evidence="4">Heterodimer of a large and a small subunit.</text>
</comment>
<sequence length="432" mass="48708">MEIVLSPITRISGFLTIIAQVDDNIVVDAKCKGTMFRGFEKLLIGKHPFDAVYLTQRICGICSSAHSIASSRALEDCSSLIVDYNSRIIRNIIHGFDILQNHIRQFYLFSIPDFVNIETENFKSKVPRDLEIKIGDNYIKSLYYSTLAHQGLSILGGKAPHNHAIVFGGVTTKLNQYEYSKAVEIADELLSFCQYMLEDYYIIEKYYTEYFNIGDSGSNYLSFGLFDDTPEFNICSSGVLINRKYSELNLNDLKEYEFVDDISFIKAPRYLNLPMEVGPLSRNCIKNGWVKSSTLGRIKSRVYEAKSIAENIKNMLKEVAINKNSTSKDVLDGTGIGTTDTIRGALYHSVEIQNKKINQYNIITPSAFNLSPTYNGIKGPLERALIGTYIEDTSNPIEIIRTVHSFDPCVSCATHLVSKDGVLLNENHFVHR</sequence>
<evidence type="ECO:0000256" key="6">
    <source>
        <dbReference type="ARBA" id="ARBA00022723"/>
    </source>
</evidence>
<evidence type="ECO:0000256" key="4">
    <source>
        <dbReference type="ARBA" id="ARBA00011771"/>
    </source>
</evidence>
<dbReference type="SUPFAM" id="SSF56762">
    <property type="entry name" value="HydB/Nqo4-like"/>
    <property type="match status" value="1"/>
</dbReference>
<dbReference type="InterPro" id="IPR001501">
    <property type="entry name" value="Ni-dep_hyd_lsu"/>
</dbReference>
<dbReference type="GO" id="GO:0030313">
    <property type="term" value="C:cell envelope"/>
    <property type="evidence" value="ECO:0007669"/>
    <property type="project" value="UniProtKB-SubCell"/>
</dbReference>
<dbReference type="Gene3D" id="1.10.645.10">
    <property type="entry name" value="Cytochrome-c3 Hydrogenase, chain B"/>
    <property type="match status" value="2"/>
</dbReference>
<evidence type="ECO:0000256" key="3">
    <source>
        <dbReference type="ARBA" id="ARBA00009292"/>
    </source>
</evidence>
<comment type="subcellular location">
    <subcellularLocation>
        <location evidence="2">Cell envelope</location>
    </subcellularLocation>
</comment>
<keyword evidence="8" id="KW-0408">Iron</keyword>
<name>A0A1M4UU93_9CLOT</name>
<evidence type="ECO:0000313" key="11">
    <source>
        <dbReference type="Proteomes" id="UP000184423"/>
    </source>
</evidence>
<evidence type="ECO:0000256" key="7">
    <source>
        <dbReference type="ARBA" id="ARBA00023002"/>
    </source>
</evidence>
<dbReference type="GO" id="GO:0016151">
    <property type="term" value="F:nickel cation binding"/>
    <property type="evidence" value="ECO:0007669"/>
    <property type="project" value="InterPro"/>
</dbReference>
<feature type="binding site" evidence="8">
    <location>
        <position position="415"/>
    </location>
    <ligand>
        <name>Mg(2+)</name>
        <dbReference type="ChEBI" id="CHEBI:18420"/>
    </ligand>
</feature>
<dbReference type="AlphaFoldDB" id="A0A1M4UU93"/>
<organism evidence="10 11">
    <name type="scientific">Caloramator proteoclasticus DSM 10124</name>
    <dbReference type="NCBI Taxonomy" id="1121262"/>
    <lineage>
        <taxon>Bacteria</taxon>
        <taxon>Bacillati</taxon>
        <taxon>Bacillota</taxon>
        <taxon>Clostridia</taxon>
        <taxon>Eubacteriales</taxon>
        <taxon>Clostridiaceae</taxon>
        <taxon>Caloramator</taxon>
    </lineage>
</organism>
<keyword evidence="6 8" id="KW-0479">Metal-binding</keyword>
<dbReference type="Pfam" id="PF00374">
    <property type="entry name" value="NiFeSe_Hases"/>
    <property type="match status" value="3"/>
</dbReference>
<evidence type="ECO:0000313" key="10">
    <source>
        <dbReference type="EMBL" id="SHE60248.1"/>
    </source>
</evidence>
<evidence type="ECO:0000256" key="5">
    <source>
        <dbReference type="ARBA" id="ARBA00022596"/>
    </source>
</evidence>
<dbReference type="InterPro" id="IPR050867">
    <property type="entry name" value="NiFe/NiFeSe_hydrgnase_LSU"/>
</dbReference>
<feature type="binding site" evidence="8">
    <location>
        <position position="362"/>
    </location>
    <ligand>
        <name>Mg(2+)</name>
        <dbReference type="ChEBI" id="CHEBI:18420"/>
    </ligand>
</feature>
<dbReference type="EMBL" id="FQVG01000009">
    <property type="protein sequence ID" value="SHE60248.1"/>
    <property type="molecule type" value="Genomic_DNA"/>
</dbReference>
<keyword evidence="5 8" id="KW-0533">Nickel</keyword>
<evidence type="ECO:0000256" key="9">
    <source>
        <dbReference type="RuleBase" id="RU003896"/>
    </source>
</evidence>
<feature type="binding site" evidence="8">
    <location>
        <position position="409"/>
    </location>
    <ligand>
        <name>Ni(2+)</name>
        <dbReference type="ChEBI" id="CHEBI:49786"/>
    </ligand>
</feature>
<protein>
    <submittedName>
        <fullName evidence="10">Hydrogenase large subunit</fullName>
    </submittedName>
</protein>
<evidence type="ECO:0000256" key="2">
    <source>
        <dbReference type="ARBA" id="ARBA00004196"/>
    </source>
</evidence>
<feature type="binding site" evidence="8">
    <location>
        <position position="40"/>
    </location>
    <ligand>
        <name>Mg(2+)</name>
        <dbReference type="ChEBI" id="CHEBI:18420"/>
    </ligand>
</feature>
<keyword evidence="11" id="KW-1185">Reference proteome</keyword>
<dbReference type="PANTHER" id="PTHR42958">
    <property type="entry name" value="HYDROGENASE-2 LARGE CHAIN"/>
    <property type="match status" value="1"/>
</dbReference>
<reference evidence="11" key="1">
    <citation type="submission" date="2016-11" db="EMBL/GenBank/DDBJ databases">
        <authorList>
            <person name="Varghese N."/>
            <person name="Submissions S."/>
        </authorList>
    </citation>
    <scope>NUCLEOTIDE SEQUENCE [LARGE SCALE GENOMIC DNA]</scope>
    <source>
        <strain evidence="11">DSM 10124</strain>
    </source>
</reference>
<keyword evidence="8" id="KW-0460">Magnesium</keyword>
<proteinExistence type="inferred from homology"/>
<feature type="binding site" evidence="8">
    <location>
        <position position="412"/>
    </location>
    <ligand>
        <name>Fe cation</name>
        <dbReference type="ChEBI" id="CHEBI:24875"/>
    </ligand>
</feature>
<evidence type="ECO:0000256" key="1">
    <source>
        <dbReference type="ARBA" id="ARBA00001967"/>
    </source>
</evidence>
<evidence type="ECO:0000256" key="8">
    <source>
        <dbReference type="PIRSR" id="PIRSR601501-1"/>
    </source>
</evidence>
<dbReference type="PROSITE" id="PS00508">
    <property type="entry name" value="NI_HGENASE_L_2"/>
    <property type="match status" value="1"/>
</dbReference>
<comment type="similarity">
    <text evidence="3 9">Belongs to the [NiFe]/[NiFeSe] hydrogenase large subunit family.</text>
</comment>
<comment type="cofactor">
    <cofactor evidence="1 8">
        <name>Ni(2+)</name>
        <dbReference type="ChEBI" id="CHEBI:49786"/>
    </cofactor>
</comment>
<dbReference type="PANTHER" id="PTHR42958:SF2">
    <property type="entry name" value="UPTAKE HYDROGENASE LARGE SUBUNIT"/>
    <property type="match status" value="1"/>
</dbReference>
<dbReference type="RefSeq" id="WP_073247966.1">
    <property type="nucleotide sequence ID" value="NZ_FQVG01000009.1"/>
</dbReference>
<feature type="binding site" evidence="8">
    <location>
        <position position="59"/>
    </location>
    <ligand>
        <name>Ni(2+)</name>
        <dbReference type="ChEBI" id="CHEBI:49786"/>
    </ligand>
</feature>
<comment type="cofactor">
    <cofactor evidence="8">
        <name>Fe cation</name>
        <dbReference type="ChEBI" id="CHEBI:24875"/>
    </cofactor>
</comment>
<accession>A0A1M4UU93</accession>
<dbReference type="Proteomes" id="UP000184423">
    <property type="component" value="Unassembled WGS sequence"/>
</dbReference>
<keyword evidence="7 9" id="KW-0560">Oxidoreductase</keyword>